<dbReference type="CDD" id="cd14820">
    <property type="entry name" value="TRAX"/>
    <property type="match status" value="1"/>
</dbReference>
<dbReference type="InterPro" id="IPR002848">
    <property type="entry name" value="Translin_fam"/>
</dbReference>
<gene>
    <name evidence="2" type="ORF">QPL79_06630</name>
</gene>
<evidence type="ECO:0000256" key="1">
    <source>
        <dbReference type="PIRSR" id="PIRSR602848-1"/>
    </source>
</evidence>
<dbReference type="SUPFAM" id="SSF74784">
    <property type="entry name" value="Translin"/>
    <property type="match status" value="1"/>
</dbReference>
<accession>A0ABD4Z6T0</accession>
<protein>
    <recommendedName>
        <fullName evidence="4">Haloacid dehalogenase</fullName>
    </recommendedName>
</protein>
<dbReference type="Gene3D" id="1.20.58.2140">
    <property type="match status" value="1"/>
</dbReference>
<keyword evidence="1" id="KW-0479">Metal-binding</keyword>
<dbReference type="InterPro" id="IPR036081">
    <property type="entry name" value="Translin_sf"/>
</dbReference>
<dbReference type="AlphaFoldDB" id="A0ABD4Z6T0"/>
<comment type="caution">
    <text evidence="2">The sequence shown here is derived from an EMBL/GenBank/DDBJ whole genome shotgun (WGS) entry which is preliminary data.</text>
</comment>
<dbReference type="RefSeq" id="WP_285274017.1">
    <property type="nucleotide sequence ID" value="NZ_JASNVW010000003.1"/>
</dbReference>
<organism evidence="2 3">
    <name type="scientific">Ignisphaera cupida</name>
    <dbReference type="NCBI Taxonomy" id="3050454"/>
    <lineage>
        <taxon>Archaea</taxon>
        <taxon>Thermoproteota</taxon>
        <taxon>Thermoprotei</taxon>
        <taxon>Desulfurococcales</taxon>
        <taxon>Desulfurococcaceae</taxon>
        <taxon>Ignisphaera</taxon>
    </lineage>
</organism>
<dbReference type="PANTHER" id="PTHR10741">
    <property type="entry name" value="TRANSLIN AND TRANSLIN ASSOCIATED PROTEIN X"/>
    <property type="match status" value="1"/>
</dbReference>
<name>A0ABD4Z6T0_9CREN</name>
<feature type="binding site" evidence="1">
    <location>
        <position position="126"/>
    </location>
    <ligand>
        <name>Mg(2+)</name>
        <dbReference type="ChEBI" id="CHEBI:18420"/>
    </ligand>
</feature>
<feature type="binding site" evidence="1">
    <location>
        <position position="90"/>
    </location>
    <ligand>
        <name>Mg(2+)</name>
        <dbReference type="ChEBI" id="CHEBI:18420"/>
    </ligand>
</feature>
<dbReference type="EMBL" id="JASNVW010000003">
    <property type="protein sequence ID" value="MDK6029036.1"/>
    <property type="molecule type" value="Genomic_DNA"/>
</dbReference>
<reference evidence="2 3" key="1">
    <citation type="submission" date="2023-05" db="EMBL/GenBank/DDBJ databases">
        <title>A new hyperthermophilic archaea 'Ignisphaera cupida' sp. nov. and description of the family 'Ignisphaeraceae' fam. nov.</title>
        <authorList>
            <person name="Podosokorskaya O.A."/>
            <person name="Elcheninov A.G."/>
            <person name="Klukina A."/>
            <person name="Merkel A.Y."/>
        </authorList>
    </citation>
    <scope>NUCLEOTIDE SEQUENCE [LARGE SCALE GENOMIC DNA]</scope>
    <source>
        <strain evidence="2 3">4213-co</strain>
    </source>
</reference>
<keyword evidence="1" id="KW-0460">Magnesium</keyword>
<evidence type="ECO:0008006" key="4">
    <source>
        <dbReference type="Google" id="ProtNLM"/>
    </source>
</evidence>
<proteinExistence type="predicted"/>
<sequence length="207" mass="24505">MSIDELNNALRSVKEYLETLSNTREHVIKLSRDVLTQCRRLITRCLYGDCNNKYVKSLEEAFNMFKNYAMQHLEIYYSSFYSMVESEYVEAIQFYYIVNEGKIKTVNELNVHPASYVLGLLDVIGELKRYSLELIEKERYDDSLKIFEVAEKIFEEIAELSHIENAIPGLKRRIDVYRKVLDDWRELLIDLLSRVKLRKAIESIKQV</sequence>
<dbReference type="Pfam" id="PF01997">
    <property type="entry name" value="Translin"/>
    <property type="match status" value="1"/>
</dbReference>
<keyword evidence="3" id="KW-1185">Reference proteome</keyword>
<dbReference type="Proteomes" id="UP001529235">
    <property type="component" value="Unassembled WGS sequence"/>
</dbReference>
<evidence type="ECO:0000313" key="3">
    <source>
        <dbReference type="Proteomes" id="UP001529235"/>
    </source>
</evidence>
<evidence type="ECO:0000313" key="2">
    <source>
        <dbReference type="EMBL" id="MDK6029036.1"/>
    </source>
</evidence>